<dbReference type="EMBL" id="JAPNKE010000002">
    <property type="protein sequence ID" value="MCY1009977.1"/>
    <property type="molecule type" value="Genomic_DNA"/>
</dbReference>
<dbReference type="Proteomes" id="UP001150924">
    <property type="component" value="Unassembled WGS sequence"/>
</dbReference>
<keyword evidence="3" id="KW-1185">Reference proteome</keyword>
<name>A0A9X3ETH5_9BACT</name>
<feature type="region of interest" description="Disordered" evidence="1">
    <location>
        <begin position="134"/>
        <end position="158"/>
    </location>
</feature>
<evidence type="ECO:0000313" key="2">
    <source>
        <dbReference type="EMBL" id="MCY1009977.1"/>
    </source>
</evidence>
<sequence>MHPGLRRGLLHDVERVRGVDLDRLAVDRDQGDLERLPVDVAGRGRLGAADPRGRRVLAGVLAAVLVAVGQALGRAVRAFGLGLDVDEVEVAVLLDIVDAGAQGRRRHGAGAPEHHLQGIAIEQGLHDRHLHGLSAASTSPRRCHHSRVGSSLARHTGA</sequence>
<evidence type="ECO:0000256" key="1">
    <source>
        <dbReference type="SAM" id="MobiDB-lite"/>
    </source>
</evidence>
<proteinExistence type="predicted"/>
<organism evidence="2 3">
    <name type="scientific">Nannocystis pusilla</name>
    <dbReference type="NCBI Taxonomy" id="889268"/>
    <lineage>
        <taxon>Bacteria</taxon>
        <taxon>Pseudomonadati</taxon>
        <taxon>Myxococcota</taxon>
        <taxon>Polyangia</taxon>
        <taxon>Nannocystales</taxon>
        <taxon>Nannocystaceae</taxon>
        <taxon>Nannocystis</taxon>
    </lineage>
</organism>
<dbReference type="RefSeq" id="WP_267772751.1">
    <property type="nucleotide sequence ID" value="NZ_JAPNKE010000002.1"/>
</dbReference>
<reference evidence="2" key="1">
    <citation type="submission" date="2022-11" db="EMBL/GenBank/DDBJ databases">
        <title>Minimal conservation of predation-associated metabolite biosynthetic gene clusters underscores biosynthetic potential of Myxococcota including descriptions for ten novel species: Archangium lansinium sp. nov., Myxococcus landrumus sp. nov., Nannocystis bai.</title>
        <authorList>
            <person name="Ahearne A."/>
            <person name="Stevens C."/>
            <person name="Phillips K."/>
        </authorList>
    </citation>
    <scope>NUCLEOTIDE SEQUENCE</scope>
    <source>
        <strain evidence="2">Na p29</strain>
    </source>
</reference>
<dbReference type="AlphaFoldDB" id="A0A9X3ETH5"/>
<comment type="caution">
    <text evidence="2">The sequence shown here is derived from an EMBL/GenBank/DDBJ whole genome shotgun (WGS) entry which is preliminary data.</text>
</comment>
<protein>
    <submittedName>
        <fullName evidence="2">Uncharacterized protein</fullName>
    </submittedName>
</protein>
<accession>A0A9X3ETH5</accession>
<evidence type="ECO:0000313" key="3">
    <source>
        <dbReference type="Proteomes" id="UP001150924"/>
    </source>
</evidence>
<gene>
    <name evidence="2" type="ORF">OV079_31330</name>
</gene>